<dbReference type="EMBL" id="AZGB01000016">
    <property type="protein sequence ID" value="KRM06193.1"/>
    <property type="molecule type" value="Genomic_DNA"/>
</dbReference>
<dbReference type="InterPro" id="IPR008250">
    <property type="entry name" value="ATPase_P-typ_transduc_dom_A_sf"/>
</dbReference>
<dbReference type="PANTHER" id="PTHR48085:SF5">
    <property type="entry name" value="CADMIUM_ZINC-TRANSPORTING ATPASE HMA4-RELATED"/>
    <property type="match status" value="1"/>
</dbReference>
<keyword evidence="11" id="KW-1185">Reference proteome</keyword>
<dbReference type="InterPro" id="IPR051014">
    <property type="entry name" value="Cation_Transport_ATPase_IB"/>
</dbReference>
<dbReference type="GeneID" id="98320231"/>
<dbReference type="PROSITE" id="PS00154">
    <property type="entry name" value="ATPASE_E1_E2"/>
    <property type="match status" value="1"/>
</dbReference>
<dbReference type="InterPro" id="IPR023299">
    <property type="entry name" value="ATPase_P-typ_cyto_dom_N"/>
</dbReference>
<reference evidence="10 11" key="1">
    <citation type="journal article" date="2015" name="Genome Announc.">
        <title>Expanding the biotechnology potential of lactobacilli through comparative genomics of 213 strains and associated genera.</title>
        <authorList>
            <person name="Sun Z."/>
            <person name="Harris H.M."/>
            <person name="McCann A."/>
            <person name="Guo C."/>
            <person name="Argimon S."/>
            <person name="Zhang W."/>
            <person name="Yang X."/>
            <person name="Jeffery I.B."/>
            <person name="Cooney J.C."/>
            <person name="Kagawa T.F."/>
            <person name="Liu W."/>
            <person name="Song Y."/>
            <person name="Salvetti E."/>
            <person name="Wrobel A."/>
            <person name="Rasinkangas P."/>
            <person name="Parkhill J."/>
            <person name="Rea M.C."/>
            <person name="O'Sullivan O."/>
            <person name="Ritari J."/>
            <person name="Douillard F.P."/>
            <person name="Paul Ross R."/>
            <person name="Yang R."/>
            <person name="Briner A.E."/>
            <person name="Felis G.E."/>
            <person name="de Vos W.M."/>
            <person name="Barrangou R."/>
            <person name="Klaenhammer T.R."/>
            <person name="Caufield P.W."/>
            <person name="Cui Y."/>
            <person name="Zhang H."/>
            <person name="O'Toole P.W."/>
        </authorList>
    </citation>
    <scope>NUCLEOTIDE SEQUENCE [LARGE SCALE GENOMIC DNA]</scope>
    <source>
        <strain evidence="10 11">DSM 18630</strain>
    </source>
</reference>
<keyword evidence="3" id="KW-0104">Cadmium</keyword>
<dbReference type="RefSeq" id="WP_057871806.1">
    <property type="nucleotide sequence ID" value="NZ_AZGB01000016.1"/>
</dbReference>
<dbReference type="SUPFAM" id="SSF81653">
    <property type="entry name" value="Calcium ATPase, transduction domain A"/>
    <property type="match status" value="1"/>
</dbReference>
<dbReference type="EC" id="7.2.2.21" evidence="7"/>
<dbReference type="InterPro" id="IPR023298">
    <property type="entry name" value="ATPase_P-typ_TM_dom_sf"/>
</dbReference>
<accession>A0A0R1VKN6</accession>
<dbReference type="STRING" id="1423750.FC89_GL001063"/>
<dbReference type="GO" id="GO:0016020">
    <property type="term" value="C:membrane"/>
    <property type="evidence" value="ECO:0007669"/>
    <property type="project" value="UniProtKB-SubCell"/>
</dbReference>
<comment type="caution">
    <text evidence="10">The sequence shown here is derived from an EMBL/GenBank/DDBJ whole genome shotgun (WGS) entry which is preliminary data.</text>
</comment>
<dbReference type="InterPro" id="IPR059000">
    <property type="entry name" value="ATPase_P-type_domA"/>
</dbReference>
<keyword evidence="6" id="KW-0472">Membrane</keyword>
<dbReference type="GO" id="GO:0016887">
    <property type="term" value="F:ATP hydrolysis activity"/>
    <property type="evidence" value="ECO:0007669"/>
    <property type="project" value="InterPro"/>
</dbReference>
<proteinExistence type="inferred from homology"/>
<name>A0A0R1VKN6_9LACO</name>
<dbReference type="PANTHER" id="PTHR48085">
    <property type="entry name" value="CADMIUM/ZINC-TRANSPORTING ATPASE HMA2-RELATED"/>
    <property type="match status" value="1"/>
</dbReference>
<dbReference type="InterPro" id="IPR018303">
    <property type="entry name" value="ATPase_P-typ_P_site"/>
</dbReference>
<dbReference type="Gene3D" id="2.70.150.10">
    <property type="entry name" value="Calcium-transporting ATPase, cytoplasmic transduction domain A"/>
    <property type="match status" value="1"/>
</dbReference>
<comment type="subcellular location">
    <subcellularLocation>
        <location evidence="1">Membrane</location>
        <topology evidence="1">Multi-pass membrane protein</topology>
    </subcellularLocation>
</comment>
<dbReference type="GO" id="GO:0008551">
    <property type="term" value="F:P-type cadmium transporter activity"/>
    <property type="evidence" value="ECO:0007669"/>
    <property type="project" value="UniProtKB-EC"/>
</dbReference>
<dbReference type="Gene3D" id="3.40.50.1000">
    <property type="entry name" value="HAD superfamily/HAD-like"/>
    <property type="match status" value="1"/>
</dbReference>
<comment type="similarity">
    <text evidence="2">Belongs to the cation transport ATPase (P-type) (TC 3.A.3) family. Type IB subfamily.</text>
</comment>
<keyword evidence="4" id="KW-0812">Transmembrane</keyword>
<dbReference type="GO" id="GO:0005524">
    <property type="term" value="F:ATP binding"/>
    <property type="evidence" value="ECO:0007669"/>
    <property type="project" value="InterPro"/>
</dbReference>
<feature type="domain" description="P-type ATPase A" evidence="9">
    <location>
        <begin position="193"/>
        <end position="290"/>
    </location>
</feature>
<evidence type="ECO:0000256" key="1">
    <source>
        <dbReference type="ARBA" id="ARBA00004141"/>
    </source>
</evidence>
<evidence type="ECO:0000256" key="2">
    <source>
        <dbReference type="ARBA" id="ARBA00006024"/>
    </source>
</evidence>
<dbReference type="Proteomes" id="UP000051451">
    <property type="component" value="Unassembled WGS sequence"/>
</dbReference>
<keyword evidence="5" id="KW-1133">Transmembrane helix</keyword>
<evidence type="ECO:0000256" key="8">
    <source>
        <dbReference type="ARBA" id="ARBA00049338"/>
    </source>
</evidence>
<organism evidence="10 11">
    <name type="scientific">Liquorilactobacillus ghanensis DSM 18630</name>
    <dbReference type="NCBI Taxonomy" id="1423750"/>
    <lineage>
        <taxon>Bacteria</taxon>
        <taxon>Bacillati</taxon>
        <taxon>Bacillota</taxon>
        <taxon>Bacilli</taxon>
        <taxon>Lactobacillales</taxon>
        <taxon>Lactobacillaceae</taxon>
        <taxon>Liquorilactobacillus</taxon>
    </lineage>
</organism>
<dbReference type="OrthoDB" id="9813266at2"/>
<evidence type="ECO:0000313" key="11">
    <source>
        <dbReference type="Proteomes" id="UP000051451"/>
    </source>
</evidence>
<dbReference type="AlphaFoldDB" id="A0A0R1VKN6"/>
<evidence type="ECO:0000256" key="3">
    <source>
        <dbReference type="ARBA" id="ARBA00022539"/>
    </source>
</evidence>
<gene>
    <name evidence="10" type="ORF">FC89_GL001063</name>
</gene>
<dbReference type="SUPFAM" id="SSF81660">
    <property type="entry name" value="Metal cation-transporting ATPase, ATP-binding domain N"/>
    <property type="match status" value="1"/>
</dbReference>
<dbReference type="InterPro" id="IPR001757">
    <property type="entry name" value="P_typ_ATPase"/>
</dbReference>
<dbReference type="Pfam" id="PF00122">
    <property type="entry name" value="E1-E2_ATPase"/>
    <property type="match status" value="1"/>
</dbReference>
<evidence type="ECO:0000256" key="5">
    <source>
        <dbReference type="ARBA" id="ARBA00022989"/>
    </source>
</evidence>
<dbReference type="InterPro" id="IPR023214">
    <property type="entry name" value="HAD_sf"/>
</dbReference>
<evidence type="ECO:0000256" key="4">
    <source>
        <dbReference type="ARBA" id="ARBA00022692"/>
    </source>
</evidence>
<comment type="catalytic activity">
    <reaction evidence="8">
        <text>Cd(2+)(in) + ATP + H2O = Cd(2+)(out) + ADP + phosphate + H(+)</text>
        <dbReference type="Rhea" id="RHEA:12132"/>
        <dbReference type="ChEBI" id="CHEBI:15377"/>
        <dbReference type="ChEBI" id="CHEBI:15378"/>
        <dbReference type="ChEBI" id="CHEBI:30616"/>
        <dbReference type="ChEBI" id="CHEBI:43474"/>
        <dbReference type="ChEBI" id="CHEBI:48775"/>
        <dbReference type="ChEBI" id="CHEBI:456216"/>
        <dbReference type="EC" id="7.2.2.21"/>
    </reaction>
</comment>
<dbReference type="NCBIfam" id="TIGR01494">
    <property type="entry name" value="ATPase_P-type"/>
    <property type="match status" value="1"/>
</dbReference>
<dbReference type="SUPFAM" id="SSF81665">
    <property type="entry name" value="Calcium ATPase, transmembrane domain M"/>
    <property type="match status" value="1"/>
</dbReference>
<sequence>MKLVHQLPGRLRLHLKQELKNYSEVQIEAIARSVPGIYSANCNRFSGSLLLYYDPQQISPGKIRQELNWSFNQHWIFKQRAAAALVALISAAVLEHSYEQLPNHWRKPLLGGSLLLSAALDPKVFTRGFKQLLRLKPTADSLTMVSILAAYLIKQPVTATTVMIMSGISNLIEEITDRRSHSYLENSLKYRGQTVHRLKAGKWQDIPLNQVKQGDLLACYTGEKILVDGQVVNGKASVNEAGITGEFQLAKKRPGDQVFASTVVEQGQLEITATKLGSQTEEAAIYQLLQEAQSNKSELQKTADRLAQQMVGISFTAAGLTYWLQRNLLKAISVLVVDFVCGVKLSSEIAILTAMNHFTQQQVVVKGGRTIENAAMIKEVIFDKTGTLTTGQPTVQKISLAPGVSQPKLLAAVGYGEQHVNHPIGRAIMKLVKRHDIDLETLRLEDEEVLTGYGIIAHNFHGQNVYIGSEKLMKQHAISGFEQQVEL</sequence>
<evidence type="ECO:0000256" key="7">
    <source>
        <dbReference type="ARBA" id="ARBA00039103"/>
    </source>
</evidence>
<evidence type="ECO:0000259" key="9">
    <source>
        <dbReference type="Pfam" id="PF00122"/>
    </source>
</evidence>
<evidence type="ECO:0000313" key="10">
    <source>
        <dbReference type="EMBL" id="KRM06193.1"/>
    </source>
</evidence>
<protein>
    <recommendedName>
        <fullName evidence="7">Cd(2+)-exporting ATPase</fullName>
        <ecNumber evidence="7">7.2.2.21</ecNumber>
    </recommendedName>
</protein>
<dbReference type="PATRIC" id="fig|1423750.3.peg.1088"/>
<evidence type="ECO:0000256" key="6">
    <source>
        <dbReference type="ARBA" id="ARBA00023136"/>
    </source>
</evidence>
<dbReference type="Gene3D" id="3.40.1110.10">
    <property type="entry name" value="Calcium-transporting ATPase, cytoplasmic domain N"/>
    <property type="match status" value="1"/>
</dbReference>